<feature type="non-terminal residue" evidence="2">
    <location>
        <position position="113"/>
    </location>
</feature>
<reference evidence="2 3" key="1">
    <citation type="submission" date="2020-02" db="EMBL/GenBank/DDBJ databases">
        <title>Out from the shadows clarifying the taxonomy of the family Cryomorphaceae and related taxa by utilizing the GTDB taxonomic framework.</title>
        <authorList>
            <person name="Bowman J.P."/>
        </authorList>
    </citation>
    <scope>NUCLEOTIDE SEQUENCE [LARGE SCALE GENOMIC DNA]</scope>
    <source>
        <strain evidence="2 3">QSSC 1-22</strain>
    </source>
</reference>
<gene>
    <name evidence="2" type="ORF">G3O08_15755</name>
</gene>
<evidence type="ECO:0000259" key="1">
    <source>
        <dbReference type="Pfam" id="PF03050"/>
    </source>
</evidence>
<proteinExistence type="predicted"/>
<dbReference type="EMBL" id="JAAGVY010000036">
    <property type="protein sequence ID" value="NEN24956.1"/>
    <property type="molecule type" value="Genomic_DNA"/>
</dbReference>
<comment type="caution">
    <text evidence="2">The sequence shown here is derived from an EMBL/GenBank/DDBJ whole genome shotgun (WGS) entry which is preliminary data.</text>
</comment>
<organism evidence="2 3">
    <name type="scientific">Cryomorpha ignava</name>
    <dbReference type="NCBI Taxonomy" id="101383"/>
    <lineage>
        <taxon>Bacteria</taxon>
        <taxon>Pseudomonadati</taxon>
        <taxon>Bacteroidota</taxon>
        <taxon>Flavobacteriia</taxon>
        <taxon>Flavobacteriales</taxon>
        <taxon>Cryomorphaceae</taxon>
        <taxon>Cryomorpha</taxon>
    </lineage>
</organism>
<dbReference type="RefSeq" id="WP_163286345.1">
    <property type="nucleotide sequence ID" value="NZ_JAAGVY010000036.1"/>
</dbReference>
<dbReference type="Pfam" id="PF03050">
    <property type="entry name" value="DDE_Tnp_IS66"/>
    <property type="match status" value="1"/>
</dbReference>
<feature type="domain" description="Transposase IS66 central" evidence="1">
    <location>
        <begin position="12"/>
        <end position="75"/>
    </location>
</feature>
<accession>A0A7K3WTZ9</accession>
<evidence type="ECO:0000313" key="2">
    <source>
        <dbReference type="EMBL" id="NEN24956.1"/>
    </source>
</evidence>
<keyword evidence="3" id="KW-1185">Reference proteome</keyword>
<dbReference type="AlphaFoldDB" id="A0A7K3WTZ9"/>
<dbReference type="Proteomes" id="UP000486602">
    <property type="component" value="Unassembled WGS sequence"/>
</dbReference>
<evidence type="ECO:0000313" key="3">
    <source>
        <dbReference type="Proteomes" id="UP000486602"/>
    </source>
</evidence>
<protein>
    <submittedName>
        <fullName evidence="2">Transposase</fullName>
    </submittedName>
</protein>
<name>A0A7K3WTZ9_9FLAO</name>
<sequence length="113" mass="13001">MAYPGMSLTMTGFPNATLVSDCWKSHFKSGAWQHQICLAHLLRELNYFDDQYKSPWAKKCKKLLVSAIKIKTQMESGDYLNHHPPRSSVESDMDLLLTEDIDAKHKEVVTFKK</sequence>
<dbReference type="InterPro" id="IPR004291">
    <property type="entry name" value="Transposase_IS66_central"/>
</dbReference>